<dbReference type="SUPFAM" id="SSF57850">
    <property type="entry name" value="RING/U-box"/>
    <property type="match status" value="1"/>
</dbReference>
<evidence type="ECO:0000256" key="3">
    <source>
        <dbReference type="ARBA" id="ARBA00008212"/>
    </source>
</evidence>
<comment type="pathway">
    <text evidence="2">Protein modification; protein sumoylation.</text>
</comment>
<dbReference type="InterPro" id="IPR026846">
    <property type="entry name" value="Nse2(Mms21)"/>
</dbReference>
<evidence type="ECO:0000256" key="11">
    <source>
        <dbReference type="ARBA" id="ARBA00031731"/>
    </source>
</evidence>
<evidence type="ECO:0000256" key="6">
    <source>
        <dbReference type="ARBA" id="ARBA00022723"/>
    </source>
</evidence>
<dbReference type="GO" id="GO:0000724">
    <property type="term" value="P:double-strand break repair via homologous recombination"/>
    <property type="evidence" value="ECO:0007669"/>
    <property type="project" value="InterPro"/>
</dbReference>
<evidence type="ECO:0000256" key="5">
    <source>
        <dbReference type="ARBA" id="ARBA00022679"/>
    </source>
</evidence>
<gene>
    <name evidence="14" type="ORF">NEZAVI_LOCUS11613</name>
</gene>
<keyword evidence="15" id="KW-1185">Reference proteome</keyword>
<sequence>MEEVRKLLDESSRRLQDISDLILENLTDETATAEISKLYGIANDMDIINNQTKIQQSALNNCKFTLSQVEEPWNCNIQQIFEENLEKDNNKKKNKNKDEFHSILQKYVNKKKNQDELDVVEEAHTAIDPWTKQPILQPVQSRECKHIYDKRSIACIIRNRNHFKCPYVGCQNIVTKEDLVDLD</sequence>
<dbReference type="GO" id="GO:0016925">
    <property type="term" value="P:protein sumoylation"/>
    <property type="evidence" value="ECO:0007669"/>
    <property type="project" value="TreeGrafter"/>
</dbReference>
<feature type="domain" description="SP-RING-type" evidence="13">
    <location>
        <begin position="115"/>
        <end position="171"/>
    </location>
</feature>
<dbReference type="AlphaFoldDB" id="A0A9P0HJ67"/>
<dbReference type="PANTHER" id="PTHR21330">
    <property type="entry name" value="E3 SUMO-PROTEIN LIGASE NSE2"/>
    <property type="match status" value="1"/>
</dbReference>
<evidence type="ECO:0000256" key="1">
    <source>
        <dbReference type="ARBA" id="ARBA00004123"/>
    </source>
</evidence>
<protein>
    <recommendedName>
        <fullName evidence="4">E3 SUMO-protein ligase NSE2</fullName>
    </recommendedName>
    <alternativeName>
        <fullName evidence="11">E3 SUMO-protein transferase NSE2</fullName>
    </alternativeName>
    <alternativeName>
        <fullName evidence="12">Non-structural maintenance of chromosomes element 2 homolog</fullName>
    </alternativeName>
</protein>
<dbReference type="Pfam" id="PF11789">
    <property type="entry name" value="zf-Nse"/>
    <property type="match status" value="1"/>
</dbReference>
<keyword evidence="5" id="KW-0808">Transferase</keyword>
<keyword evidence="6" id="KW-0479">Metal-binding</keyword>
<name>A0A9P0HJ67_NEZVI</name>
<dbReference type="GO" id="GO:0061665">
    <property type="term" value="F:SUMO ligase activity"/>
    <property type="evidence" value="ECO:0007669"/>
    <property type="project" value="TreeGrafter"/>
</dbReference>
<keyword evidence="7" id="KW-0863">Zinc-finger</keyword>
<evidence type="ECO:0000256" key="10">
    <source>
        <dbReference type="ARBA" id="ARBA00023242"/>
    </source>
</evidence>
<keyword evidence="8" id="KW-0833">Ubl conjugation pathway</keyword>
<dbReference type="EMBL" id="OV725081">
    <property type="protein sequence ID" value="CAH1402905.1"/>
    <property type="molecule type" value="Genomic_DNA"/>
</dbReference>
<keyword evidence="9" id="KW-0862">Zinc</keyword>
<dbReference type="GO" id="GO:0008270">
    <property type="term" value="F:zinc ion binding"/>
    <property type="evidence" value="ECO:0007669"/>
    <property type="project" value="UniProtKB-KW"/>
</dbReference>
<evidence type="ECO:0000313" key="14">
    <source>
        <dbReference type="EMBL" id="CAH1402905.1"/>
    </source>
</evidence>
<comment type="subcellular location">
    <subcellularLocation>
        <location evidence="1">Nucleus</location>
    </subcellularLocation>
</comment>
<evidence type="ECO:0000256" key="9">
    <source>
        <dbReference type="ARBA" id="ARBA00022833"/>
    </source>
</evidence>
<evidence type="ECO:0000256" key="7">
    <source>
        <dbReference type="ARBA" id="ARBA00022771"/>
    </source>
</evidence>
<evidence type="ECO:0000313" key="15">
    <source>
        <dbReference type="Proteomes" id="UP001152798"/>
    </source>
</evidence>
<comment type="similarity">
    <text evidence="3">Belongs to the NSE2 family.</text>
</comment>
<evidence type="ECO:0000259" key="13">
    <source>
        <dbReference type="Pfam" id="PF11789"/>
    </source>
</evidence>
<organism evidence="14 15">
    <name type="scientific">Nezara viridula</name>
    <name type="common">Southern green stink bug</name>
    <name type="synonym">Cimex viridulus</name>
    <dbReference type="NCBI Taxonomy" id="85310"/>
    <lineage>
        <taxon>Eukaryota</taxon>
        <taxon>Metazoa</taxon>
        <taxon>Ecdysozoa</taxon>
        <taxon>Arthropoda</taxon>
        <taxon>Hexapoda</taxon>
        <taxon>Insecta</taxon>
        <taxon>Pterygota</taxon>
        <taxon>Neoptera</taxon>
        <taxon>Paraneoptera</taxon>
        <taxon>Hemiptera</taxon>
        <taxon>Heteroptera</taxon>
        <taxon>Panheteroptera</taxon>
        <taxon>Pentatomomorpha</taxon>
        <taxon>Pentatomoidea</taxon>
        <taxon>Pentatomidae</taxon>
        <taxon>Pentatominae</taxon>
        <taxon>Nezara</taxon>
    </lineage>
</organism>
<accession>A0A9P0HJ67</accession>
<dbReference type="Proteomes" id="UP001152798">
    <property type="component" value="Chromosome 5"/>
</dbReference>
<proteinExistence type="inferred from homology"/>
<evidence type="ECO:0000256" key="2">
    <source>
        <dbReference type="ARBA" id="ARBA00004718"/>
    </source>
</evidence>
<reference evidence="14" key="1">
    <citation type="submission" date="2022-01" db="EMBL/GenBank/DDBJ databases">
        <authorList>
            <person name="King R."/>
        </authorList>
    </citation>
    <scope>NUCLEOTIDE SEQUENCE</scope>
</reference>
<dbReference type="PANTHER" id="PTHR21330:SF1">
    <property type="entry name" value="E3 SUMO-PROTEIN LIGASE NSE2"/>
    <property type="match status" value="1"/>
</dbReference>
<dbReference type="CDD" id="cd16651">
    <property type="entry name" value="SPL-RING_NSE2"/>
    <property type="match status" value="1"/>
</dbReference>
<dbReference type="GO" id="GO:0030915">
    <property type="term" value="C:Smc5-Smc6 complex"/>
    <property type="evidence" value="ECO:0007669"/>
    <property type="project" value="InterPro"/>
</dbReference>
<dbReference type="InterPro" id="IPR013083">
    <property type="entry name" value="Znf_RING/FYVE/PHD"/>
</dbReference>
<dbReference type="OrthoDB" id="26899at2759"/>
<keyword evidence="10" id="KW-0539">Nucleus</keyword>
<evidence type="ECO:0000256" key="8">
    <source>
        <dbReference type="ARBA" id="ARBA00022786"/>
    </source>
</evidence>
<evidence type="ECO:0000256" key="4">
    <source>
        <dbReference type="ARBA" id="ARBA00020923"/>
    </source>
</evidence>
<evidence type="ECO:0000256" key="12">
    <source>
        <dbReference type="ARBA" id="ARBA00032533"/>
    </source>
</evidence>
<dbReference type="InterPro" id="IPR004181">
    <property type="entry name" value="Znf_MIZ"/>
</dbReference>
<dbReference type="Gene3D" id="3.30.40.10">
    <property type="entry name" value="Zinc/RING finger domain, C3HC4 (zinc finger)"/>
    <property type="match status" value="1"/>
</dbReference>
<dbReference type="GO" id="GO:0005634">
    <property type="term" value="C:nucleus"/>
    <property type="evidence" value="ECO:0007669"/>
    <property type="project" value="UniProtKB-SubCell"/>
</dbReference>